<dbReference type="Pfam" id="PF04016">
    <property type="entry name" value="DUF364"/>
    <property type="match status" value="1"/>
</dbReference>
<feature type="domain" description="Putative heavy-metal chelation" evidence="1">
    <location>
        <begin position="105"/>
        <end position="228"/>
    </location>
</feature>
<dbReference type="InterPro" id="IPR025251">
    <property type="entry name" value="DUF4213"/>
</dbReference>
<dbReference type="Pfam" id="PF13938">
    <property type="entry name" value="DUF4213"/>
    <property type="match status" value="1"/>
</dbReference>
<keyword evidence="4" id="KW-1185">Reference proteome</keyword>
<feature type="domain" description="DUF4213" evidence="2">
    <location>
        <begin position="6"/>
        <end position="86"/>
    </location>
</feature>
<dbReference type="AlphaFoldDB" id="A0AAW5HW60"/>
<organism evidence="3 4">
    <name type="scientific">Corynebacterium lipophilum</name>
    <dbReference type="NCBI Taxonomy" id="2804918"/>
    <lineage>
        <taxon>Bacteria</taxon>
        <taxon>Bacillati</taxon>
        <taxon>Actinomycetota</taxon>
        <taxon>Actinomycetes</taxon>
        <taxon>Mycobacteriales</taxon>
        <taxon>Corynebacteriaceae</taxon>
        <taxon>Corynebacterium</taxon>
    </lineage>
</organism>
<dbReference type="Gene3D" id="3.30.390.100">
    <property type="match status" value="1"/>
</dbReference>
<evidence type="ECO:0000259" key="2">
    <source>
        <dbReference type="Pfam" id="PF13938"/>
    </source>
</evidence>
<evidence type="ECO:0000313" key="4">
    <source>
        <dbReference type="Proteomes" id="UP001205920"/>
    </source>
</evidence>
<comment type="caution">
    <text evidence="3">The sequence shown here is derived from an EMBL/GenBank/DDBJ whole genome shotgun (WGS) entry which is preliminary data.</text>
</comment>
<dbReference type="SUPFAM" id="SSF159713">
    <property type="entry name" value="Dhaf3308-like"/>
    <property type="match status" value="1"/>
</dbReference>
<proteinExistence type="predicted"/>
<protein>
    <recommendedName>
        <fullName evidence="5">Heavy-metal chelation domain-containing protein</fullName>
    </recommendedName>
</protein>
<dbReference type="RefSeq" id="WP_252931457.1">
    <property type="nucleotide sequence ID" value="NZ_JAEUWV010000008.1"/>
</dbReference>
<evidence type="ECO:0000259" key="1">
    <source>
        <dbReference type="Pfam" id="PF04016"/>
    </source>
</evidence>
<dbReference type="EMBL" id="JAEUWV010000008">
    <property type="protein sequence ID" value="MCO6394708.1"/>
    <property type="molecule type" value="Genomic_DNA"/>
</dbReference>
<gene>
    <name evidence="3" type="ORF">JMN37_06920</name>
</gene>
<sequence length="249" mass="26811">MTWQLYEQLIDATPTTITVTDFGIAPHWAWLRTSDGHVGIAAVYPGDGRPVLSESPIGRPLIDAASMVTSWNFAEAGVGLAAINAWVNRDASHFAEAPDAFVAYASHYAGKRVGVVGHFPGLERTLRDVADLYVFERVQRPGDYPDSAFEYLAQDLDAVFITASALVNKTMPRLLELSAGLDTIIVGPSTPMSSILFDAGATTLSGFIPTDPTGLVGTLKGIGGGRKWDFGKRVNVSVDSSALLEWRNW</sequence>
<dbReference type="InterPro" id="IPR007161">
    <property type="entry name" value="DUF364"/>
</dbReference>
<name>A0AAW5HW60_9CORY</name>
<dbReference type="Proteomes" id="UP001205920">
    <property type="component" value="Unassembled WGS sequence"/>
</dbReference>
<evidence type="ECO:0008006" key="5">
    <source>
        <dbReference type="Google" id="ProtNLM"/>
    </source>
</evidence>
<evidence type="ECO:0000313" key="3">
    <source>
        <dbReference type="EMBL" id="MCO6394708.1"/>
    </source>
</evidence>
<dbReference type="Gene3D" id="3.40.50.11590">
    <property type="match status" value="1"/>
</dbReference>
<reference evidence="3 4" key="1">
    <citation type="submission" date="2021-01" db="EMBL/GenBank/DDBJ databases">
        <title>Identification and Characterization of Corynebacterium sp.</title>
        <authorList>
            <person name="Luo Q."/>
            <person name="Qu P."/>
            <person name="Chen Q."/>
        </authorList>
    </citation>
    <scope>NUCLEOTIDE SEQUENCE [LARGE SCALE GENOMIC DNA]</scope>
    <source>
        <strain evidence="3 4">MC-18</strain>
    </source>
</reference>
<accession>A0AAW5HW60</accession>